<proteinExistence type="predicted"/>
<dbReference type="GO" id="GO:0009116">
    <property type="term" value="P:nucleoside metabolic process"/>
    <property type="evidence" value="ECO:0007669"/>
    <property type="project" value="InterPro"/>
</dbReference>
<evidence type="ECO:0000259" key="1">
    <source>
        <dbReference type="Pfam" id="PF01048"/>
    </source>
</evidence>
<dbReference type="AlphaFoldDB" id="A0AAT9GQ38"/>
<dbReference type="Gene3D" id="3.40.50.1580">
    <property type="entry name" value="Nucleoside phosphorylase domain"/>
    <property type="match status" value="1"/>
</dbReference>
<reference evidence="2" key="1">
    <citation type="submission" date="2024-03" db="EMBL/GenBank/DDBJ databases">
        <title>Complete genome sequence of Sulfurisphaera javensis strain KD-1.</title>
        <authorList>
            <person name="Sakai H."/>
            <person name="Nur N."/>
            <person name="Suwanto A."/>
            <person name="Kurosawa N."/>
        </authorList>
    </citation>
    <scope>NUCLEOTIDE SEQUENCE</scope>
    <source>
        <strain evidence="2">KD-1</strain>
    </source>
</reference>
<dbReference type="InterPro" id="IPR035994">
    <property type="entry name" value="Nucleoside_phosphorylase_sf"/>
</dbReference>
<sequence>MNAMALITAKEGELGDKAIIVGNIQRMKTVVQLLENPKLVSEFAGYTTYVGTYKGEKVSVVFHGIGIPSLTLVTHDLYNLGVRKIVRFGSATGLKDVKAGEVVVPIGYSYNIGGTFYQYLGEYFSYALTPDYELLNKVVENLKKKNLSVRVGIVYTSDALMTHSKEFLEKVSARNHIAIELEGAGLYFLGNLLNFKALSVHLIYRNGLTGDSLTQDKINEEEKIIAQAILESL</sequence>
<evidence type="ECO:0000313" key="2">
    <source>
        <dbReference type="EMBL" id="BFH72953.1"/>
    </source>
</evidence>
<dbReference type="PANTHER" id="PTHR43691:SF11">
    <property type="entry name" value="FI09636P-RELATED"/>
    <property type="match status" value="1"/>
</dbReference>
<dbReference type="InterPro" id="IPR000845">
    <property type="entry name" value="Nucleoside_phosphorylase_d"/>
</dbReference>
<name>A0AAT9GQ38_9CREN</name>
<accession>A0AAT9GQ38</accession>
<dbReference type="GO" id="GO:0005829">
    <property type="term" value="C:cytosol"/>
    <property type="evidence" value="ECO:0007669"/>
    <property type="project" value="TreeGrafter"/>
</dbReference>
<dbReference type="GO" id="GO:0003824">
    <property type="term" value="F:catalytic activity"/>
    <property type="evidence" value="ECO:0007669"/>
    <property type="project" value="InterPro"/>
</dbReference>
<dbReference type="Pfam" id="PF01048">
    <property type="entry name" value="PNP_UDP_1"/>
    <property type="match status" value="1"/>
</dbReference>
<dbReference type="PANTHER" id="PTHR43691">
    <property type="entry name" value="URIDINE PHOSPHORYLASE"/>
    <property type="match status" value="1"/>
</dbReference>
<gene>
    <name evidence="2" type="primary">deoD</name>
    <name evidence="2" type="ORF">SJAV_08970</name>
</gene>
<protein>
    <submittedName>
        <fullName evidence="2">Purine-nucleoside phosphorylase</fullName>
    </submittedName>
</protein>
<dbReference type="EMBL" id="AP031322">
    <property type="protein sequence ID" value="BFH72953.1"/>
    <property type="molecule type" value="Genomic_DNA"/>
</dbReference>
<dbReference type="KEGG" id="sjv:SJAV_08970"/>
<dbReference type="SUPFAM" id="SSF53167">
    <property type="entry name" value="Purine and uridine phosphorylases"/>
    <property type="match status" value="1"/>
</dbReference>
<organism evidence="2">
    <name type="scientific">Sulfurisphaera javensis</name>
    <dbReference type="NCBI Taxonomy" id="2049879"/>
    <lineage>
        <taxon>Archaea</taxon>
        <taxon>Thermoproteota</taxon>
        <taxon>Thermoprotei</taxon>
        <taxon>Sulfolobales</taxon>
        <taxon>Sulfolobaceae</taxon>
        <taxon>Sulfurisphaera</taxon>
    </lineage>
</organism>
<feature type="domain" description="Nucleoside phosphorylase" evidence="1">
    <location>
        <begin position="18"/>
        <end position="224"/>
    </location>
</feature>